<dbReference type="Pfam" id="PF09416">
    <property type="entry name" value="UPF1_Zn_bind"/>
    <property type="match status" value="1"/>
</dbReference>
<dbReference type="AlphaFoldDB" id="I2GZ30"/>
<keyword evidence="4 15" id="KW-0479">Metal-binding</keyword>
<keyword evidence="6 15" id="KW-0863">Zinc-finger</keyword>
<dbReference type="Pfam" id="PF04851">
    <property type="entry name" value="ResIII"/>
    <property type="match status" value="1"/>
</dbReference>
<keyword evidence="8" id="KW-0347">Helicase</keyword>
<dbReference type="RefSeq" id="XP_004178901.1">
    <property type="nucleotide sequence ID" value="XM_004178853.1"/>
</dbReference>
<keyword evidence="5" id="KW-0547">Nucleotide-binding</keyword>
<feature type="region of interest" description="CC/SHH/C" evidence="15">
    <location>
        <begin position="147"/>
        <end position="175"/>
    </location>
</feature>
<evidence type="ECO:0000256" key="9">
    <source>
        <dbReference type="ARBA" id="ARBA00022833"/>
    </source>
</evidence>
<dbReference type="GO" id="GO:0006310">
    <property type="term" value="P:DNA recombination"/>
    <property type="evidence" value="ECO:0007669"/>
    <property type="project" value="EnsemblFungi"/>
</dbReference>
<name>I2GZ30_HENB6</name>
<dbReference type="InterPro" id="IPR047187">
    <property type="entry name" value="SF1_C_Upf1"/>
</dbReference>
<dbReference type="EMBL" id="HE806317">
    <property type="protein sequence ID" value="CCH59382.1"/>
    <property type="molecule type" value="Genomic_DNA"/>
</dbReference>
<evidence type="ECO:0000256" key="1">
    <source>
        <dbReference type="ARBA" id="ARBA00004496"/>
    </source>
</evidence>
<dbReference type="STRING" id="1071380.I2GZ30"/>
<dbReference type="InParanoid" id="I2GZ30"/>
<evidence type="ECO:0000256" key="2">
    <source>
        <dbReference type="ARBA" id="ARBA00007913"/>
    </source>
</evidence>
<dbReference type="SUPFAM" id="SSF52540">
    <property type="entry name" value="P-loop containing nucleoside triphosphate hydrolases"/>
    <property type="match status" value="1"/>
</dbReference>
<comment type="catalytic activity">
    <reaction evidence="12">
        <text>ATP + H2O = ADP + phosphate + H(+)</text>
        <dbReference type="Rhea" id="RHEA:13065"/>
        <dbReference type="ChEBI" id="CHEBI:15377"/>
        <dbReference type="ChEBI" id="CHEBI:15378"/>
        <dbReference type="ChEBI" id="CHEBI:30616"/>
        <dbReference type="ChEBI" id="CHEBI:43474"/>
        <dbReference type="ChEBI" id="CHEBI:456216"/>
        <dbReference type="EC" id="3.6.4.12"/>
    </reaction>
    <physiologicalReaction direction="left-to-right" evidence="12">
        <dbReference type="Rhea" id="RHEA:13066"/>
    </physiologicalReaction>
</comment>
<dbReference type="GO" id="GO:0036121">
    <property type="term" value="F:double-stranded DNA helicase activity"/>
    <property type="evidence" value="ECO:0007669"/>
    <property type="project" value="EnsemblFungi"/>
</dbReference>
<dbReference type="GO" id="GO:0003723">
    <property type="term" value="F:RNA binding"/>
    <property type="evidence" value="ECO:0007669"/>
    <property type="project" value="InterPro"/>
</dbReference>
<feature type="region of interest" description="Disordered" evidence="16">
    <location>
        <begin position="1"/>
        <end position="23"/>
    </location>
</feature>
<proteinExistence type="inferred from homology"/>
<dbReference type="GO" id="GO:0005737">
    <property type="term" value="C:cytoplasm"/>
    <property type="evidence" value="ECO:0007669"/>
    <property type="project" value="UniProtKB-SubCell"/>
</dbReference>
<evidence type="ECO:0000256" key="7">
    <source>
        <dbReference type="ARBA" id="ARBA00022801"/>
    </source>
</evidence>
<evidence type="ECO:0000259" key="17">
    <source>
        <dbReference type="PROSITE" id="PS51997"/>
    </source>
</evidence>
<dbReference type="CDD" id="cd18808">
    <property type="entry name" value="SF1_C_Upf1"/>
    <property type="match status" value="1"/>
</dbReference>
<keyword evidence="11" id="KW-0866">Nonsense-mediated mRNA decay</keyword>
<dbReference type="InterPro" id="IPR040812">
    <property type="entry name" value="UPF1_1B_dom"/>
</dbReference>
<dbReference type="CDD" id="cd21400">
    <property type="entry name" value="ZBD_UPF1-like"/>
    <property type="match status" value="1"/>
</dbReference>
<dbReference type="HOGENOM" id="CLU_001666_4_1_1"/>
<dbReference type="Pfam" id="PF18141">
    <property type="entry name" value="UPF1_1B_dom"/>
    <property type="match status" value="1"/>
</dbReference>
<dbReference type="InterPro" id="IPR041677">
    <property type="entry name" value="DNA2/NAM7_AAA_11"/>
</dbReference>
<dbReference type="SMART" id="SM00382">
    <property type="entry name" value="AAA"/>
    <property type="match status" value="1"/>
</dbReference>
<evidence type="ECO:0000256" key="15">
    <source>
        <dbReference type="PROSITE-ProRule" id="PRU01341"/>
    </source>
</evidence>
<keyword evidence="9 15" id="KW-0862">Zinc</keyword>
<gene>
    <name evidence="18" type="primary">TBLA0B05540</name>
    <name evidence="18" type="ORF">TBLA_0B05540</name>
</gene>
<comment type="function">
    <text evidence="14">RNA-dependent helicase required for nonsense-mediated decay (NMD) of aberrant mRNAs containing premature stop codons and modulates the expression level of normal mRNAs. Also capable of unwinding double-stranded DNA and translocating on single-stranded DNA.</text>
</comment>
<evidence type="ECO:0000256" key="4">
    <source>
        <dbReference type="ARBA" id="ARBA00022723"/>
    </source>
</evidence>
<dbReference type="FunFam" id="3.40.50.300:FF:000097">
    <property type="entry name" value="Regulator of nonsense transcripts 1"/>
    <property type="match status" value="1"/>
</dbReference>
<dbReference type="InterPro" id="IPR003593">
    <property type="entry name" value="AAA+_ATPase"/>
</dbReference>
<evidence type="ECO:0000256" key="8">
    <source>
        <dbReference type="ARBA" id="ARBA00022806"/>
    </source>
</evidence>
<evidence type="ECO:0000256" key="13">
    <source>
        <dbReference type="ARBA" id="ARBA00049390"/>
    </source>
</evidence>
<comment type="subcellular location">
    <subcellularLocation>
        <location evidence="1">Cytoplasm</location>
    </subcellularLocation>
</comment>
<dbReference type="GO" id="GO:0016887">
    <property type="term" value="F:ATP hydrolysis activity"/>
    <property type="evidence" value="ECO:0007669"/>
    <property type="project" value="EnsemblFungi"/>
</dbReference>
<evidence type="ECO:0000256" key="10">
    <source>
        <dbReference type="ARBA" id="ARBA00022840"/>
    </source>
</evidence>
<dbReference type="GO" id="GO:0008298">
    <property type="term" value="P:intracellular mRNA localization"/>
    <property type="evidence" value="ECO:0007669"/>
    <property type="project" value="EnsemblFungi"/>
</dbReference>
<dbReference type="PROSITE" id="PS51997">
    <property type="entry name" value="UPF1_CH_RICH"/>
    <property type="match status" value="1"/>
</dbReference>
<evidence type="ECO:0000256" key="6">
    <source>
        <dbReference type="ARBA" id="ARBA00022771"/>
    </source>
</evidence>
<evidence type="ECO:0000256" key="14">
    <source>
        <dbReference type="ARBA" id="ARBA00055561"/>
    </source>
</evidence>
<evidence type="ECO:0000256" key="5">
    <source>
        <dbReference type="ARBA" id="ARBA00022741"/>
    </source>
</evidence>
<protein>
    <recommendedName>
        <fullName evidence="17">Upf1 domain-containing protein</fullName>
    </recommendedName>
</protein>
<dbReference type="GO" id="GO:0016567">
    <property type="term" value="P:protein ubiquitination"/>
    <property type="evidence" value="ECO:0007669"/>
    <property type="project" value="EnsemblFungi"/>
</dbReference>
<dbReference type="Pfam" id="PF13087">
    <property type="entry name" value="AAA_12"/>
    <property type="match status" value="1"/>
</dbReference>
<dbReference type="GO" id="GO:0030466">
    <property type="term" value="P:silent mating-type cassette heterochromatin formation"/>
    <property type="evidence" value="ECO:0007669"/>
    <property type="project" value="EnsemblFungi"/>
</dbReference>
<dbReference type="Gene3D" id="2.40.30.230">
    <property type="match status" value="1"/>
</dbReference>
<dbReference type="Pfam" id="PF13086">
    <property type="entry name" value="AAA_11"/>
    <property type="match status" value="1"/>
</dbReference>
<feature type="region of interest" description="C3H" evidence="15">
    <location>
        <begin position="133"/>
        <end position="165"/>
    </location>
</feature>
<accession>I2GZ30</accession>
<dbReference type="GO" id="GO:0070478">
    <property type="term" value="P:nuclear-transcribed mRNA catabolic process, 3'-5' exonucleolytic nonsense-mediated decay"/>
    <property type="evidence" value="ECO:0007669"/>
    <property type="project" value="EnsemblFungi"/>
</dbReference>
<evidence type="ECO:0000256" key="12">
    <source>
        <dbReference type="ARBA" id="ARBA00048432"/>
    </source>
</evidence>
<dbReference type="Gene3D" id="6.10.140.1240">
    <property type="match status" value="1"/>
</dbReference>
<keyword evidence="10" id="KW-0067">ATP-binding</keyword>
<dbReference type="InterPro" id="IPR045055">
    <property type="entry name" value="DNA2/NAM7-like"/>
</dbReference>
<dbReference type="OMA" id="QYMQMNG"/>
<dbReference type="CDD" id="cd18039">
    <property type="entry name" value="DEXXQc_UPF1"/>
    <property type="match status" value="1"/>
</dbReference>
<evidence type="ECO:0000313" key="18">
    <source>
        <dbReference type="EMBL" id="CCH59382.1"/>
    </source>
</evidence>
<dbReference type="GO" id="GO:0003724">
    <property type="term" value="F:RNA helicase activity"/>
    <property type="evidence" value="ECO:0007669"/>
    <property type="project" value="UniProtKB-EC"/>
</dbReference>
<reference evidence="18 19" key="1">
    <citation type="journal article" date="2011" name="Proc. Natl. Acad. Sci. U.S.A.">
        <title>Evolutionary erosion of yeast sex chromosomes by mating-type switching accidents.</title>
        <authorList>
            <person name="Gordon J.L."/>
            <person name="Armisen D."/>
            <person name="Proux-Wera E."/>
            <person name="Oheigeartaigh S.S."/>
            <person name="Byrne K.P."/>
            <person name="Wolfe K.H."/>
        </authorList>
    </citation>
    <scope>NUCLEOTIDE SEQUENCE [LARGE SCALE GENOMIC DNA]</scope>
    <source>
        <strain evidence="19">ATCC 34711 / CBS 6284 / DSM 70876 / NBRC 10599 / NRRL Y-10934 / UCD 77-7</strain>
    </source>
</reference>
<dbReference type="InterPro" id="IPR027417">
    <property type="entry name" value="P-loop_NTPase"/>
</dbReference>
<dbReference type="InterPro" id="IPR006935">
    <property type="entry name" value="Helicase/UvrB_N"/>
</dbReference>
<evidence type="ECO:0000256" key="11">
    <source>
        <dbReference type="ARBA" id="ARBA00023161"/>
    </source>
</evidence>
<dbReference type="PANTHER" id="PTHR10887">
    <property type="entry name" value="DNA2/NAM7 HELICASE FAMILY"/>
    <property type="match status" value="1"/>
</dbReference>
<dbReference type="GO" id="GO:0003697">
    <property type="term" value="F:single-stranded DNA binding"/>
    <property type="evidence" value="ECO:0007669"/>
    <property type="project" value="EnsemblFungi"/>
</dbReference>
<dbReference type="InterPro" id="IPR041679">
    <property type="entry name" value="DNA2/NAM7-like_C"/>
</dbReference>
<keyword evidence="3" id="KW-0963">Cytoplasm</keyword>
<dbReference type="Proteomes" id="UP000002866">
    <property type="component" value="Chromosome 2"/>
</dbReference>
<dbReference type="GO" id="GO:0006449">
    <property type="term" value="P:regulation of translational termination"/>
    <property type="evidence" value="ECO:0007669"/>
    <property type="project" value="EnsemblFungi"/>
</dbReference>
<sequence>MSNVHETDALFNPGANEINTSDYDSQKEFVDDLDDIISKQTSNSEINDGSKINDNIFKSETNSPVADKIFSAIPESELPVAANDDEEEDDIDSEGDIYNDEEFDALNGTNLKDLTNVVNANEDALMNVSDHACAFCGIDKPASVIKCNTCKKWFCNGKNGTNSSHIVNHLVLSHHNVVSLHPESDLGDTILECYNCGCRNAFILGFVSAKSDAVVVLLCRVPCAQTKNANWDTDQWQPLIENRQFLSWIAEEPSDEEKLNARLITPSQISKLEAKWRSNKDATINDIDLPEQQEEIPPVLLRYQDAYEYQRSYGPLIKLEADYDKQLKESQALEHISVTWSLALNNRHLVSFALSTFESNELKVAVGDEMIIRYSGVQYPEWEGRGYIVRLPNSFQDEFTLELKPNKEPPPTHLGTGFTAEFIWKGTSYDRMQDALKKFAIDKKSISGYLYYKILGHQVVDIAFDISMPSEFSIPKFAQLNSSQTNAVRNVLQKPLSLIQGPPGTGKTVTSATIIYHLSKLHSERILVCAPSNVAVDHLATKLRDLGLKVVRLTAKSREDVESSVSDLALHNLVARSSKGELRKLLRLKEEVGELSANDTKKFVKLVRKTESEILKKADVVCCTCVGAGDKRLDTKFRTVLIDESTQASEPECLIPIVKGAKQVILVGDHQQLGPVILERKAGDAGLKQSLFERLISLGHVPIRLEVQYRMNPFLSEFPSNMFYEGSLQNGVTLDQRTVPTSTFPWPIHDVPMMFWANYGREEISANGTSYLNRIEAMNCERVITRLFKDGVKPEQIGVITPYEGQRAYILQYMQMNGTLDKDLYINVEVASVDAFQGREKDYIILSCVRANEQQAIGFLSDPRRMNVGLTRAKYGLVVLGNPRSLSRNILWNHLLIHFRQKGCLVEGSLDNLQLCTVQLTRNRQNRQRQTRFPFNMGQTQLDSAIPSVQEFDTQSMMAFGSNTGTFDNPFAASSELSSYLNNNYWNLPNFAVSNQKNTTVQNTQNNYDKNLASNFDSSLARKLENYDAVPEFQQYGNFEEYSTENLDKNFSSLNI</sequence>
<dbReference type="eggNOG" id="KOG1802">
    <property type="taxonomic scope" value="Eukaryota"/>
</dbReference>
<evidence type="ECO:0000256" key="3">
    <source>
        <dbReference type="ARBA" id="ARBA00022490"/>
    </source>
</evidence>
<feature type="region of interest" description="C4" evidence="15">
    <location>
        <begin position="193"/>
        <end position="223"/>
    </location>
</feature>
<dbReference type="Gene3D" id="3.40.50.300">
    <property type="entry name" value="P-loop containing nucleotide triphosphate hydrolases"/>
    <property type="match status" value="2"/>
</dbReference>
<dbReference type="GO" id="GO:0005524">
    <property type="term" value="F:ATP binding"/>
    <property type="evidence" value="ECO:0007669"/>
    <property type="project" value="UniProtKB-KW"/>
</dbReference>
<dbReference type="GO" id="GO:0043024">
    <property type="term" value="F:ribosomal small subunit binding"/>
    <property type="evidence" value="ECO:0007669"/>
    <property type="project" value="EnsemblFungi"/>
</dbReference>
<comment type="catalytic activity">
    <reaction evidence="13">
        <text>ATP + H2O = ADP + phosphate + H(+)</text>
        <dbReference type="Rhea" id="RHEA:13065"/>
        <dbReference type="ChEBI" id="CHEBI:15377"/>
        <dbReference type="ChEBI" id="CHEBI:15378"/>
        <dbReference type="ChEBI" id="CHEBI:30616"/>
        <dbReference type="ChEBI" id="CHEBI:43474"/>
        <dbReference type="ChEBI" id="CHEBI:456216"/>
        <dbReference type="EC" id="3.6.4.13"/>
    </reaction>
    <physiologicalReaction direction="left-to-right" evidence="13">
        <dbReference type="Rhea" id="RHEA:13066"/>
    </physiologicalReaction>
</comment>
<dbReference type="InterPro" id="IPR018999">
    <property type="entry name" value="UPF1_CH/ZBD"/>
</dbReference>
<evidence type="ECO:0000256" key="16">
    <source>
        <dbReference type="SAM" id="MobiDB-lite"/>
    </source>
</evidence>
<keyword evidence="19" id="KW-1185">Reference proteome</keyword>
<dbReference type="FunCoup" id="I2GZ30">
    <property type="interactions" value="1336"/>
</dbReference>
<dbReference type="OrthoDB" id="6513042at2759"/>
<keyword evidence="7" id="KW-0378">Hydrolase</keyword>
<dbReference type="GeneID" id="14493854"/>
<dbReference type="GO" id="GO:0008270">
    <property type="term" value="F:zinc ion binding"/>
    <property type="evidence" value="ECO:0007669"/>
    <property type="project" value="UniProtKB-UniRule"/>
</dbReference>
<dbReference type="PANTHER" id="PTHR10887:SF364">
    <property type="entry name" value="REGULATOR OF NONSENSE TRANSCRIPTS 1"/>
    <property type="match status" value="1"/>
</dbReference>
<feature type="domain" description="Upf1" evidence="17">
    <location>
        <begin position="125"/>
        <end position="279"/>
    </location>
</feature>
<dbReference type="CDD" id="cd21407">
    <property type="entry name" value="1B_UPF1-like"/>
    <property type="match status" value="1"/>
</dbReference>
<dbReference type="KEGG" id="tbl:TBLA_0B05540"/>
<evidence type="ECO:0000313" key="19">
    <source>
        <dbReference type="Proteomes" id="UP000002866"/>
    </source>
</evidence>
<organism evidence="18 19">
    <name type="scientific">Henningerozyma blattae (strain ATCC 34711 / CBS 6284 / DSM 70876 / NBRC 10599 / NRRL Y-10934 / UCD 77-7)</name>
    <name type="common">Yeast</name>
    <name type="synonym">Tetrapisispora blattae</name>
    <dbReference type="NCBI Taxonomy" id="1071380"/>
    <lineage>
        <taxon>Eukaryota</taxon>
        <taxon>Fungi</taxon>
        <taxon>Dikarya</taxon>
        <taxon>Ascomycota</taxon>
        <taxon>Saccharomycotina</taxon>
        <taxon>Saccharomycetes</taxon>
        <taxon>Saccharomycetales</taxon>
        <taxon>Saccharomycetaceae</taxon>
        <taxon>Henningerozyma</taxon>
    </lineage>
</organism>
<comment type="similarity">
    <text evidence="2">Belongs to the DNA2/NAM7 helicase family.</text>
</comment>